<accession>X0X0H1</accession>
<dbReference type="EMBL" id="BARS01042559">
    <property type="protein sequence ID" value="GAG30178.1"/>
    <property type="molecule type" value="Genomic_DNA"/>
</dbReference>
<comment type="caution">
    <text evidence="1">The sequence shown here is derived from an EMBL/GenBank/DDBJ whole genome shotgun (WGS) entry which is preliminary data.</text>
</comment>
<proteinExistence type="predicted"/>
<feature type="non-terminal residue" evidence="1">
    <location>
        <position position="1"/>
    </location>
</feature>
<organism evidence="1">
    <name type="scientific">marine sediment metagenome</name>
    <dbReference type="NCBI Taxonomy" id="412755"/>
    <lineage>
        <taxon>unclassified sequences</taxon>
        <taxon>metagenomes</taxon>
        <taxon>ecological metagenomes</taxon>
    </lineage>
</organism>
<evidence type="ECO:0000313" key="1">
    <source>
        <dbReference type="EMBL" id="GAG30178.1"/>
    </source>
</evidence>
<name>X0X0H1_9ZZZZ</name>
<gene>
    <name evidence="1" type="ORF">S01H1_64559</name>
</gene>
<sequence length="33" mass="3820">LPLLEARKNRGMPYRKYGIPFSITAEEIHNTGF</sequence>
<protein>
    <submittedName>
        <fullName evidence="1">Uncharacterized protein</fullName>
    </submittedName>
</protein>
<reference evidence="1" key="1">
    <citation type="journal article" date="2014" name="Front. Microbiol.">
        <title>High frequency of phylogenetically diverse reductive dehalogenase-homologous genes in deep subseafloor sedimentary metagenomes.</title>
        <authorList>
            <person name="Kawai M."/>
            <person name="Futagami T."/>
            <person name="Toyoda A."/>
            <person name="Takaki Y."/>
            <person name="Nishi S."/>
            <person name="Hori S."/>
            <person name="Arai W."/>
            <person name="Tsubouchi T."/>
            <person name="Morono Y."/>
            <person name="Uchiyama I."/>
            <person name="Ito T."/>
            <person name="Fujiyama A."/>
            <person name="Inagaki F."/>
            <person name="Takami H."/>
        </authorList>
    </citation>
    <scope>NUCLEOTIDE SEQUENCE</scope>
    <source>
        <strain evidence="1">Expedition CK06-06</strain>
    </source>
</reference>
<dbReference type="AlphaFoldDB" id="X0X0H1"/>